<dbReference type="RefSeq" id="WP_072605472.1">
    <property type="nucleotide sequence ID" value="NZ_CP018171.1"/>
</dbReference>
<dbReference type="InterPro" id="IPR043167">
    <property type="entry name" value="LpxI_C_sf"/>
</dbReference>
<dbReference type="PANTHER" id="PTHR39962:SF1">
    <property type="entry name" value="LPXI FAMILY PROTEIN"/>
    <property type="match status" value="1"/>
</dbReference>
<evidence type="ECO:0008006" key="5">
    <source>
        <dbReference type="Google" id="ProtNLM"/>
    </source>
</evidence>
<dbReference type="STRING" id="1670800.BSQ44_14725"/>
<feature type="domain" description="LpxI C-terminal" evidence="1">
    <location>
        <begin position="154"/>
        <end position="287"/>
    </location>
</feature>
<feature type="domain" description="LpxI N-terminal" evidence="2">
    <location>
        <begin position="18"/>
        <end position="150"/>
    </location>
</feature>
<evidence type="ECO:0000259" key="1">
    <source>
        <dbReference type="Pfam" id="PF06230"/>
    </source>
</evidence>
<sequence length="295" mass="31080">MTPSADPSRHGHAARDGRVAIVAGGGALPGELAAGLSLAARPPFLVIIEDQPDTDPDLFRFEHRMLKVEDYGTLISILRRAEATHVVLAGAISRRPALRSIRWNFSLLKVLPTVVAGLARGDDAILRAIVRHLEAEGFNVLGAHEILPDLIAREGQISQVKPSTTERRNIAAAMEAARAIGALDIGQAAIAVRGRVVALEGAEGTAEMIDRVRRLRTEGRIGKAGGVLVKCAKPNQELRADLPSIGPDTVRGVHAAGLAGIAVEAGRAIVLQRKQVIELADELGIFVTGIAGGTP</sequence>
<dbReference type="InterPro" id="IPR053174">
    <property type="entry name" value="LpxI"/>
</dbReference>
<dbReference type="Gene3D" id="3.40.140.80">
    <property type="match status" value="1"/>
</dbReference>
<dbReference type="EMBL" id="CP018171">
    <property type="protein sequence ID" value="APH72473.1"/>
    <property type="molecule type" value="Genomic_DNA"/>
</dbReference>
<dbReference type="InterPro" id="IPR041255">
    <property type="entry name" value="LpxI_N"/>
</dbReference>
<dbReference type="Pfam" id="PF17930">
    <property type="entry name" value="LpxI_N"/>
    <property type="match status" value="1"/>
</dbReference>
<protein>
    <recommendedName>
        <fullName evidence="5">DUF1009 domain-containing protein</fullName>
    </recommendedName>
</protein>
<accession>A0A1L3SSR4</accession>
<proteinExistence type="predicted"/>
<dbReference type="Gene3D" id="3.40.50.20">
    <property type="match status" value="1"/>
</dbReference>
<dbReference type="KEGG" id="meso:BSQ44_14725"/>
<gene>
    <name evidence="3" type="ORF">BSQ44_14725</name>
</gene>
<reference evidence="4" key="1">
    <citation type="submission" date="2016-11" db="EMBL/GenBank/DDBJ databases">
        <title>Mesorhizobium oceanicum sp. nov., isolated from deep seawater in South China Sea.</title>
        <authorList>
            <person name="Fu G.-Y."/>
        </authorList>
    </citation>
    <scope>NUCLEOTIDE SEQUENCE [LARGE SCALE GENOMIC DNA]</scope>
    <source>
        <strain evidence="4">B7</strain>
    </source>
</reference>
<dbReference type="InterPro" id="IPR010415">
    <property type="entry name" value="LpxI_C"/>
</dbReference>
<evidence type="ECO:0000259" key="2">
    <source>
        <dbReference type="Pfam" id="PF17930"/>
    </source>
</evidence>
<evidence type="ECO:0000313" key="4">
    <source>
        <dbReference type="Proteomes" id="UP000182840"/>
    </source>
</evidence>
<keyword evidence="4" id="KW-1185">Reference proteome</keyword>
<dbReference type="PANTHER" id="PTHR39962">
    <property type="entry name" value="BLL4848 PROTEIN"/>
    <property type="match status" value="1"/>
</dbReference>
<dbReference type="OrthoDB" id="9789836at2"/>
<dbReference type="Pfam" id="PF06230">
    <property type="entry name" value="LpxI_C"/>
    <property type="match status" value="1"/>
</dbReference>
<dbReference type="AlphaFoldDB" id="A0A1L3SSR4"/>
<organism evidence="3 4">
    <name type="scientific">Aquibium oceanicum</name>
    <dbReference type="NCBI Taxonomy" id="1670800"/>
    <lineage>
        <taxon>Bacteria</taxon>
        <taxon>Pseudomonadati</taxon>
        <taxon>Pseudomonadota</taxon>
        <taxon>Alphaproteobacteria</taxon>
        <taxon>Hyphomicrobiales</taxon>
        <taxon>Phyllobacteriaceae</taxon>
        <taxon>Aquibium</taxon>
    </lineage>
</organism>
<name>A0A1L3SSR4_9HYPH</name>
<dbReference type="Proteomes" id="UP000182840">
    <property type="component" value="Chromosome"/>
</dbReference>
<evidence type="ECO:0000313" key="3">
    <source>
        <dbReference type="EMBL" id="APH72473.1"/>
    </source>
</evidence>